<dbReference type="EMBL" id="JACGWJ010000002">
    <property type="protein sequence ID" value="KAL0434882.1"/>
    <property type="molecule type" value="Genomic_DNA"/>
</dbReference>
<reference evidence="2" key="2">
    <citation type="journal article" date="2024" name="Plant">
        <title>Genomic evolution and insights into agronomic trait innovations of Sesamum species.</title>
        <authorList>
            <person name="Miao H."/>
            <person name="Wang L."/>
            <person name="Qu L."/>
            <person name="Liu H."/>
            <person name="Sun Y."/>
            <person name="Le M."/>
            <person name="Wang Q."/>
            <person name="Wei S."/>
            <person name="Zheng Y."/>
            <person name="Lin W."/>
            <person name="Duan Y."/>
            <person name="Cao H."/>
            <person name="Xiong S."/>
            <person name="Wang X."/>
            <person name="Wei L."/>
            <person name="Li C."/>
            <person name="Ma Q."/>
            <person name="Ju M."/>
            <person name="Zhao R."/>
            <person name="Li G."/>
            <person name="Mu C."/>
            <person name="Tian Q."/>
            <person name="Mei H."/>
            <person name="Zhang T."/>
            <person name="Gao T."/>
            <person name="Zhang H."/>
        </authorList>
    </citation>
    <scope>NUCLEOTIDE SEQUENCE</scope>
    <source>
        <strain evidence="2">G02</strain>
    </source>
</reference>
<organism evidence="2">
    <name type="scientific">Sesamum radiatum</name>
    <name type="common">Black benniseed</name>
    <dbReference type="NCBI Taxonomy" id="300843"/>
    <lineage>
        <taxon>Eukaryota</taxon>
        <taxon>Viridiplantae</taxon>
        <taxon>Streptophyta</taxon>
        <taxon>Embryophyta</taxon>
        <taxon>Tracheophyta</taxon>
        <taxon>Spermatophyta</taxon>
        <taxon>Magnoliopsida</taxon>
        <taxon>eudicotyledons</taxon>
        <taxon>Gunneridae</taxon>
        <taxon>Pentapetalae</taxon>
        <taxon>asterids</taxon>
        <taxon>lamiids</taxon>
        <taxon>Lamiales</taxon>
        <taxon>Pedaliaceae</taxon>
        <taxon>Sesamum</taxon>
    </lineage>
</organism>
<evidence type="ECO:0000259" key="1">
    <source>
        <dbReference type="Pfam" id="PF13966"/>
    </source>
</evidence>
<sequence>MRQQLSRPLLISKWWLVIYITGGIFGKVLPPPSIRNFVWRACHEALPAAGNLAKRKPGIDTECLLCRVEVESIAHVMLTCSFARQVWALSHIPSQALWPMEESVQQWMRRCTRCWQGN</sequence>
<comment type="caution">
    <text evidence="2">The sequence shown here is derived from an EMBL/GenBank/DDBJ whole genome shotgun (WGS) entry which is preliminary data.</text>
</comment>
<gene>
    <name evidence="2" type="ORF">Sradi_0196100</name>
</gene>
<proteinExistence type="predicted"/>
<name>A0AAW2W3G4_SESRA</name>
<dbReference type="AlphaFoldDB" id="A0AAW2W3G4"/>
<dbReference type="Pfam" id="PF13966">
    <property type="entry name" value="zf-RVT"/>
    <property type="match status" value="1"/>
</dbReference>
<protein>
    <recommendedName>
        <fullName evidence="1">Reverse transcriptase zinc-binding domain-containing protein</fullName>
    </recommendedName>
</protein>
<feature type="domain" description="Reverse transcriptase zinc-binding" evidence="1">
    <location>
        <begin position="31"/>
        <end position="87"/>
    </location>
</feature>
<accession>A0AAW2W3G4</accession>
<reference evidence="2" key="1">
    <citation type="submission" date="2020-06" db="EMBL/GenBank/DDBJ databases">
        <authorList>
            <person name="Li T."/>
            <person name="Hu X."/>
            <person name="Zhang T."/>
            <person name="Song X."/>
            <person name="Zhang H."/>
            <person name="Dai N."/>
            <person name="Sheng W."/>
            <person name="Hou X."/>
            <person name="Wei L."/>
        </authorList>
    </citation>
    <scope>NUCLEOTIDE SEQUENCE</scope>
    <source>
        <strain evidence="2">G02</strain>
        <tissue evidence="2">Leaf</tissue>
    </source>
</reference>
<dbReference type="InterPro" id="IPR026960">
    <property type="entry name" value="RVT-Znf"/>
</dbReference>
<evidence type="ECO:0000313" key="2">
    <source>
        <dbReference type="EMBL" id="KAL0434882.1"/>
    </source>
</evidence>